<dbReference type="EMBL" id="MZGJ01000009">
    <property type="protein sequence ID" value="OQX51078.1"/>
    <property type="molecule type" value="Genomic_DNA"/>
</dbReference>
<dbReference type="AlphaFoldDB" id="A0A1W9NY93"/>
<accession>A0A1W9NY93</accession>
<comment type="caution">
    <text evidence="2">The sequence shown here is derived from an EMBL/GenBank/DDBJ whole genome shotgun (WGS) entry which is preliminary data.</text>
</comment>
<organism evidence="2 3">
    <name type="scientific">candidate division CPR3 bacterium 4484_211</name>
    <dbReference type="NCBI Taxonomy" id="1968527"/>
    <lineage>
        <taxon>Bacteria</taxon>
        <taxon>Bacteria division CPR3</taxon>
    </lineage>
</organism>
<keyword evidence="1" id="KW-1133">Transmembrane helix</keyword>
<keyword evidence="1" id="KW-0472">Membrane</keyword>
<name>A0A1W9NY93_UNCC3</name>
<proteinExistence type="predicted"/>
<feature type="transmembrane region" description="Helical" evidence="1">
    <location>
        <begin position="84"/>
        <end position="102"/>
    </location>
</feature>
<evidence type="ECO:0000256" key="1">
    <source>
        <dbReference type="SAM" id="Phobius"/>
    </source>
</evidence>
<gene>
    <name evidence="2" type="ORF">B5M47_02175</name>
</gene>
<sequence>MRPHRRFTNFFVKSSRMGLKVLNSVKVLNLVVVIMTITKHQITNKFRIQNPEFRIQNSESRIQMTETFPCLEFGKLSFGYCLKFVIWIWFGISNLTFYRFALFEE</sequence>
<feature type="transmembrane region" description="Helical" evidence="1">
    <location>
        <begin position="21"/>
        <end position="38"/>
    </location>
</feature>
<keyword evidence="1" id="KW-0812">Transmembrane</keyword>
<protein>
    <submittedName>
        <fullName evidence="2">Uncharacterized protein</fullName>
    </submittedName>
</protein>
<evidence type="ECO:0000313" key="3">
    <source>
        <dbReference type="Proteomes" id="UP000192520"/>
    </source>
</evidence>
<dbReference type="Proteomes" id="UP000192520">
    <property type="component" value="Unassembled WGS sequence"/>
</dbReference>
<reference evidence="3" key="1">
    <citation type="submission" date="2017-03" db="EMBL/GenBank/DDBJ databases">
        <title>Novel pathways for hydrocarbon cycling and metabolic interdependencies in hydrothermal sediment communities.</title>
        <authorList>
            <person name="Dombrowski N."/>
            <person name="Seitz K."/>
            <person name="Teske A."/>
            <person name="Baker B."/>
        </authorList>
    </citation>
    <scope>NUCLEOTIDE SEQUENCE [LARGE SCALE GENOMIC DNA]</scope>
</reference>
<evidence type="ECO:0000313" key="2">
    <source>
        <dbReference type="EMBL" id="OQX51078.1"/>
    </source>
</evidence>